<name>A0A2I1F574_9GLOM</name>
<proteinExistence type="predicted"/>
<organism evidence="1 2">
    <name type="scientific">Rhizophagus irregularis</name>
    <dbReference type="NCBI Taxonomy" id="588596"/>
    <lineage>
        <taxon>Eukaryota</taxon>
        <taxon>Fungi</taxon>
        <taxon>Fungi incertae sedis</taxon>
        <taxon>Mucoromycota</taxon>
        <taxon>Glomeromycotina</taxon>
        <taxon>Glomeromycetes</taxon>
        <taxon>Glomerales</taxon>
        <taxon>Glomeraceae</taxon>
        <taxon>Rhizophagus</taxon>
    </lineage>
</organism>
<evidence type="ECO:0000313" key="1">
    <source>
        <dbReference type="EMBL" id="PKC08279.1"/>
    </source>
</evidence>
<reference evidence="1 2" key="2">
    <citation type="submission" date="2017-09" db="EMBL/GenBank/DDBJ databases">
        <title>Extensive intraspecific genome diversity in a model arbuscular mycorrhizal fungus.</title>
        <authorList>
            <person name="Chen E.C."/>
            <person name="Morin E."/>
            <person name="Beaudet D."/>
            <person name="Noel J."/>
            <person name="Ndikumana S."/>
            <person name="Charron P."/>
            <person name="St-Onge C."/>
            <person name="Giorgi J."/>
            <person name="Grigoriev I.V."/>
            <person name="Roux C."/>
            <person name="Martin F.M."/>
            <person name="Corradi N."/>
        </authorList>
    </citation>
    <scope>NUCLEOTIDE SEQUENCE [LARGE SCALE GENOMIC DNA]</scope>
    <source>
        <strain evidence="1 2">A5</strain>
    </source>
</reference>
<accession>A0A2I1F574</accession>
<sequence length="134" mass="15664">MLVLDNILLWRCQRIYGGIGEYLSDCQGYKENLKNSNDMHLCQFSSPRSLACEKKKAYNGSVYFKFAADLKGISSKHKEGNFLYKNTKEIYIMFIGFAYFKIQELTEIIDKPFVNQESKVDWECNNIEISEDEE</sequence>
<comment type="caution">
    <text evidence="1">The sequence shown here is derived from an EMBL/GenBank/DDBJ whole genome shotgun (WGS) entry which is preliminary data.</text>
</comment>
<dbReference type="Proteomes" id="UP000232722">
    <property type="component" value="Unassembled WGS sequence"/>
</dbReference>
<reference evidence="1 2" key="1">
    <citation type="submission" date="2016-04" db="EMBL/GenBank/DDBJ databases">
        <title>Genome analyses suggest a sexual origin of heterokaryosis in a supposedly ancient asexual fungus.</title>
        <authorList>
            <person name="Ropars J."/>
            <person name="Sedzielewska K."/>
            <person name="Noel J."/>
            <person name="Charron P."/>
            <person name="Farinelli L."/>
            <person name="Marton T."/>
            <person name="Kruger M."/>
            <person name="Pelin A."/>
            <person name="Brachmann A."/>
            <person name="Corradi N."/>
        </authorList>
    </citation>
    <scope>NUCLEOTIDE SEQUENCE [LARGE SCALE GENOMIC DNA]</scope>
    <source>
        <strain evidence="1 2">A5</strain>
    </source>
</reference>
<dbReference type="EMBL" id="LLXJ01000561">
    <property type="protein sequence ID" value="PKC08279.1"/>
    <property type="molecule type" value="Genomic_DNA"/>
</dbReference>
<gene>
    <name evidence="1" type="ORF">RhiirA5_477682</name>
</gene>
<evidence type="ECO:0000313" key="2">
    <source>
        <dbReference type="Proteomes" id="UP000232722"/>
    </source>
</evidence>
<protein>
    <submittedName>
        <fullName evidence="1">Uncharacterized protein</fullName>
    </submittedName>
</protein>
<dbReference type="AlphaFoldDB" id="A0A2I1F574"/>